<dbReference type="NCBIfam" id="TIGR02167">
    <property type="entry name" value="Liste_lipo_26"/>
    <property type="match status" value="4"/>
</dbReference>
<reference evidence="3 4" key="1">
    <citation type="submission" date="2014-04" db="EMBL/GenBank/DDBJ databases">
        <title>Complete genome sequence of Mycoplasma bovis attenuated strain P150.</title>
        <authorList>
            <person name="Qi J."/>
            <person name="Guo A."/>
        </authorList>
    </citation>
    <scope>NUCLEOTIDE SEQUENCE [LARGE SCALE GENOMIC DNA]</scope>
    <source>
        <strain evidence="3 4">HB0801-P150</strain>
    </source>
</reference>
<dbReference type="AlphaFoldDB" id="A0A8D4A1R5"/>
<proteinExistence type="predicted"/>
<dbReference type="Proteomes" id="UP000076372">
    <property type="component" value="Chromosome"/>
</dbReference>
<dbReference type="Pfam" id="PF03382">
    <property type="entry name" value="DUF285"/>
    <property type="match status" value="1"/>
</dbReference>
<sequence>MDKKFRILASLLTPILATPVIAAACNSKKEQDKNNEKNQKNELMTPPQDQGNLNQQDKNEKTDNNQNSESSVNPNETDDEKEKKKIEEEKKKIEEEKKLKEKQEQEDKKNSEVIKGIVKVQEDAFATFHSLQDFLDQINVYAKEEKINNLELAENDKTRMLLEDTNGGKNKIKLKLGSYTFEVSLGKVYKDKVVTKYAINDSNSTIKISSDNKFDDINNTDDKIFVKQIGYSIDSSKNRITISTMPKNTVEVPKHLPLKIKSLKNAFLYLNSDKVLNLDNWNVSNVINMSTMFFSATKFNQDISKWNTKNVTNMIALFSGAENFDKPLNSWNVSKVTDMYQMFFGAHKFNQDLNEWNVSNVTNMEEMFLDATNFNGKIENWNVENVTELFRMFVGATKFSQDLSGWRIKNAAIKK</sequence>
<protein>
    <submittedName>
        <fullName evidence="3">Putative surface prolipoprotein</fullName>
    </submittedName>
</protein>
<evidence type="ECO:0000313" key="3">
    <source>
        <dbReference type="EMBL" id="AMW25744.1"/>
    </source>
</evidence>
<feature type="compositionally biased region" description="Polar residues" evidence="1">
    <location>
        <begin position="47"/>
        <end position="56"/>
    </location>
</feature>
<feature type="compositionally biased region" description="Basic and acidic residues" evidence="1">
    <location>
        <begin position="27"/>
        <end position="40"/>
    </location>
</feature>
<feature type="compositionally biased region" description="Polar residues" evidence="1">
    <location>
        <begin position="64"/>
        <end position="75"/>
    </location>
</feature>
<evidence type="ECO:0000313" key="4">
    <source>
        <dbReference type="Proteomes" id="UP000076372"/>
    </source>
</evidence>
<dbReference type="InterPro" id="IPR011889">
    <property type="entry name" value="Liste_lipo_26"/>
</dbReference>
<organism evidence="3 4">
    <name type="scientific">Mycoplasmopsis bovis</name>
    <name type="common">Mycoplasma bovis</name>
    <dbReference type="NCBI Taxonomy" id="28903"/>
    <lineage>
        <taxon>Bacteria</taxon>
        <taxon>Bacillati</taxon>
        <taxon>Mycoplasmatota</taxon>
        <taxon>Mycoplasmoidales</taxon>
        <taxon>Metamycoplasmataceae</taxon>
        <taxon>Mycoplasmopsis</taxon>
    </lineage>
</organism>
<keyword evidence="3" id="KW-0449">Lipoprotein</keyword>
<dbReference type="EMBL" id="CP007590">
    <property type="protein sequence ID" value="AMW25744.1"/>
    <property type="molecule type" value="Genomic_DNA"/>
</dbReference>
<gene>
    <name evidence="3" type="ORF">BC94_0464</name>
</gene>
<name>A0A8D4A1R5_MYCBV</name>
<feature type="chain" id="PRO_5034244598" evidence="2">
    <location>
        <begin position="23"/>
        <end position="415"/>
    </location>
</feature>
<dbReference type="PROSITE" id="PS51257">
    <property type="entry name" value="PROKAR_LIPOPROTEIN"/>
    <property type="match status" value="1"/>
</dbReference>
<keyword evidence="2" id="KW-0732">Signal</keyword>
<dbReference type="InterPro" id="IPR005046">
    <property type="entry name" value="DUF285"/>
</dbReference>
<accession>A0A8D4A1R5</accession>
<feature type="region of interest" description="Disordered" evidence="1">
    <location>
        <begin position="26"/>
        <end position="84"/>
    </location>
</feature>
<evidence type="ECO:0000256" key="2">
    <source>
        <dbReference type="SAM" id="SignalP"/>
    </source>
</evidence>
<feature type="signal peptide" evidence="2">
    <location>
        <begin position="1"/>
        <end position="22"/>
    </location>
</feature>
<evidence type="ECO:0000256" key="1">
    <source>
        <dbReference type="SAM" id="MobiDB-lite"/>
    </source>
</evidence>